<accession>A0A0D0AU30</accession>
<dbReference type="AlphaFoldDB" id="A0A0D0AU30"/>
<evidence type="ECO:0000256" key="2">
    <source>
        <dbReference type="ARBA" id="ARBA00012076"/>
    </source>
</evidence>
<evidence type="ECO:0000313" key="9">
    <source>
        <dbReference type="Proteomes" id="UP000054485"/>
    </source>
</evidence>
<protein>
    <recommendedName>
        <fullName evidence="6">Probable enoyl-CoA hydratase, mitochondrial</fullName>
        <ecNumber evidence="2">4.2.1.17</ecNumber>
    </recommendedName>
</protein>
<gene>
    <name evidence="8" type="ORF">CY34DRAFT_809983</name>
</gene>
<dbReference type="OrthoDB" id="2018133at2759"/>
<dbReference type="InterPro" id="IPR001753">
    <property type="entry name" value="Enoyl-CoA_hydra/iso"/>
</dbReference>
<dbReference type="Pfam" id="PF00378">
    <property type="entry name" value="ECH_1"/>
    <property type="match status" value="1"/>
</dbReference>
<dbReference type="GO" id="GO:0005739">
    <property type="term" value="C:mitochondrion"/>
    <property type="evidence" value="ECO:0007669"/>
    <property type="project" value="TreeGrafter"/>
</dbReference>
<dbReference type="HOGENOM" id="CLU_009834_7_6_1"/>
<evidence type="ECO:0000256" key="7">
    <source>
        <dbReference type="RuleBase" id="RU003707"/>
    </source>
</evidence>
<dbReference type="InterPro" id="IPR018376">
    <property type="entry name" value="Enoyl-CoA_hyd/isom_CS"/>
</dbReference>
<dbReference type="InterPro" id="IPR029045">
    <property type="entry name" value="ClpP/crotonase-like_dom_sf"/>
</dbReference>
<dbReference type="GO" id="GO:0006635">
    <property type="term" value="P:fatty acid beta-oxidation"/>
    <property type="evidence" value="ECO:0007669"/>
    <property type="project" value="TreeGrafter"/>
</dbReference>
<dbReference type="STRING" id="930992.A0A0D0AU30"/>
<reference evidence="8 9" key="1">
    <citation type="submission" date="2014-04" db="EMBL/GenBank/DDBJ databases">
        <authorList>
            <consortium name="DOE Joint Genome Institute"/>
            <person name="Kuo A."/>
            <person name="Ruytinx J."/>
            <person name="Rineau F."/>
            <person name="Colpaert J."/>
            <person name="Kohler A."/>
            <person name="Nagy L.G."/>
            <person name="Floudas D."/>
            <person name="Copeland A."/>
            <person name="Barry K.W."/>
            <person name="Cichocki N."/>
            <person name="Veneault-Fourrey C."/>
            <person name="LaButti K."/>
            <person name="Lindquist E.A."/>
            <person name="Lipzen A."/>
            <person name="Lundell T."/>
            <person name="Morin E."/>
            <person name="Murat C."/>
            <person name="Sun H."/>
            <person name="Tunlid A."/>
            <person name="Henrissat B."/>
            <person name="Grigoriev I.V."/>
            <person name="Hibbett D.S."/>
            <person name="Martin F."/>
            <person name="Nordberg H.P."/>
            <person name="Cantor M.N."/>
            <person name="Hua S.X."/>
        </authorList>
    </citation>
    <scope>NUCLEOTIDE SEQUENCE [LARGE SCALE GENOMIC DNA]</scope>
    <source>
        <strain evidence="8 9">UH-Slu-Lm8-n1</strain>
    </source>
</reference>
<reference evidence="9" key="2">
    <citation type="submission" date="2015-01" db="EMBL/GenBank/DDBJ databases">
        <title>Evolutionary Origins and Diversification of the Mycorrhizal Mutualists.</title>
        <authorList>
            <consortium name="DOE Joint Genome Institute"/>
            <consortium name="Mycorrhizal Genomics Consortium"/>
            <person name="Kohler A."/>
            <person name="Kuo A."/>
            <person name="Nagy L.G."/>
            <person name="Floudas D."/>
            <person name="Copeland A."/>
            <person name="Barry K.W."/>
            <person name="Cichocki N."/>
            <person name="Veneault-Fourrey C."/>
            <person name="LaButti K."/>
            <person name="Lindquist E.A."/>
            <person name="Lipzen A."/>
            <person name="Lundell T."/>
            <person name="Morin E."/>
            <person name="Murat C."/>
            <person name="Riley R."/>
            <person name="Ohm R."/>
            <person name="Sun H."/>
            <person name="Tunlid A."/>
            <person name="Henrissat B."/>
            <person name="Grigoriev I.V."/>
            <person name="Hibbett D.S."/>
            <person name="Martin F."/>
        </authorList>
    </citation>
    <scope>NUCLEOTIDE SEQUENCE [LARGE SCALE GENOMIC DNA]</scope>
    <source>
        <strain evidence="9">UH-Slu-Lm8-n1</strain>
    </source>
</reference>
<sequence length="262" mass="28052">MESLSTIIVEHAERVGLIKLNRPEAYNALSRTLIKELLQALKLFESDPSIGVIVLTGGDKKGFCAGADIKEQSELSFVNAYNQDYLKDLNDGFFAIHKPIIGVVNGIALGGGCELAMMCDILYASETAKFGQPEITLGTIPGAGGTQRLIRAIGKSKAMHMILTGETISAKQAEAAGLVAKVLPAEQVLVVAMETATKIASFSAPVLAMAKEAVNEAEELGLKNGLHFESRLYHATFGLEDHAEGFQAFLAKPKRAAQWAHK</sequence>
<keyword evidence="4" id="KW-0443">Lipid metabolism</keyword>
<evidence type="ECO:0000256" key="5">
    <source>
        <dbReference type="ARBA" id="ARBA00023239"/>
    </source>
</evidence>
<evidence type="ECO:0000256" key="4">
    <source>
        <dbReference type="ARBA" id="ARBA00023098"/>
    </source>
</evidence>
<keyword evidence="9" id="KW-1185">Reference proteome</keyword>
<dbReference type="FunFam" id="1.10.12.10:FF:000001">
    <property type="entry name" value="Probable enoyl-CoA hydratase, mitochondrial"/>
    <property type="match status" value="1"/>
</dbReference>
<dbReference type="GO" id="GO:0004300">
    <property type="term" value="F:enoyl-CoA hydratase activity"/>
    <property type="evidence" value="ECO:0007669"/>
    <property type="project" value="UniProtKB-EC"/>
</dbReference>
<dbReference type="InParanoid" id="A0A0D0AU30"/>
<name>A0A0D0AU30_9AGAM</name>
<dbReference type="Gene3D" id="1.10.12.10">
    <property type="entry name" value="Lyase 2-enoyl-coa Hydratase, Chain A, domain 2"/>
    <property type="match status" value="1"/>
</dbReference>
<dbReference type="PANTHER" id="PTHR11941:SF54">
    <property type="entry name" value="ENOYL-COA HYDRATASE, MITOCHONDRIAL"/>
    <property type="match status" value="1"/>
</dbReference>
<dbReference type="Proteomes" id="UP000054485">
    <property type="component" value="Unassembled WGS sequence"/>
</dbReference>
<evidence type="ECO:0000256" key="6">
    <source>
        <dbReference type="ARBA" id="ARBA00073937"/>
    </source>
</evidence>
<dbReference type="SUPFAM" id="SSF52096">
    <property type="entry name" value="ClpP/crotonase"/>
    <property type="match status" value="1"/>
</dbReference>
<dbReference type="InterPro" id="IPR014748">
    <property type="entry name" value="Enoyl-CoA_hydra_C"/>
</dbReference>
<keyword evidence="3" id="KW-0276">Fatty acid metabolism</keyword>
<evidence type="ECO:0000313" key="8">
    <source>
        <dbReference type="EMBL" id="KIK37827.1"/>
    </source>
</evidence>
<proteinExistence type="inferred from homology"/>
<dbReference type="EMBL" id="KN835427">
    <property type="protein sequence ID" value="KIK37827.1"/>
    <property type="molecule type" value="Genomic_DNA"/>
</dbReference>
<evidence type="ECO:0000256" key="1">
    <source>
        <dbReference type="ARBA" id="ARBA00005254"/>
    </source>
</evidence>
<dbReference type="Gene3D" id="3.90.226.10">
    <property type="entry name" value="2-enoyl-CoA Hydratase, Chain A, domain 1"/>
    <property type="match status" value="1"/>
</dbReference>
<keyword evidence="5" id="KW-0456">Lyase</keyword>
<evidence type="ECO:0000256" key="3">
    <source>
        <dbReference type="ARBA" id="ARBA00022832"/>
    </source>
</evidence>
<comment type="similarity">
    <text evidence="1 7">Belongs to the enoyl-CoA hydratase/isomerase family.</text>
</comment>
<dbReference type="PROSITE" id="PS00166">
    <property type="entry name" value="ENOYL_COA_HYDRATASE"/>
    <property type="match status" value="1"/>
</dbReference>
<dbReference type="EC" id="4.2.1.17" evidence="2"/>
<dbReference type="PANTHER" id="PTHR11941">
    <property type="entry name" value="ENOYL-COA HYDRATASE-RELATED"/>
    <property type="match status" value="1"/>
</dbReference>
<organism evidence="8 9">
    <name type="scientific">Suillus luteus UH-Slu-Lm8-n1</name>
    <dbReference type="NCBI Taxonomy" id="930992"/>
    <lineage>
        <taxon>Eukaryota</taxon>
        <taxon>Fungi</taxon>
        <taxon>Dikarya</taxon>
        <taxon>Basidiomycota</taxon>
        <taxon>Agaricomycotina</taxon>
        <taxon>Agaricomycetes</taxon>
        <taxon>Agaricomycetidae</taxon>
        <taxon>Boletales</taxon>
        <taxon>Suillineae</taxon>
        <taxon>Suillaceae</taxon>
        <taxon>Suillus</taxon>
    </lineage>
</organism>
<dbReference type="FunFam" id="3.90.226.10:FF:000019">
    <property type="entry name" value="Enoyl-CoA hydratase, mitochondrial"/>
    <property type="match status" value="1"/>
</dbReference>
<dbReference type="CDD" id="cd06558">
    <property type="entry name" value="crotonase-like"/>
    <property type="match status" value="1"/>
</dbReference>